<dbReference type="InterPro" id="IPR003615">
    <property type="entry name" value="HNH_nuc"/>
</dbReference>
<protein>
    <submittedName>
        <fullName evidence="2">HNH endonuclease</fullName>
    </submittedName>
</protein>
<name>A0ABV7R965_9NEIS</name>
<feature type="domain" description="HNH nuclease" evidence="1">
    <location>
        <begin position="220"/>
        <end position="271"/>
    </location>
</feature>
<keyword evidence="2" id="KW-0378">Hydrolase</keyword>
<dbReference type="CDD" id="cd00085">
    <property type="entry name" value="HNHc"/>
    <property type="match status" value="1"/>
</dbReference>
<sequence length="351" mass="39267">MSQPSAEAQIAFLQQVQRLFAEGEFSATYKFALLLALAELAVECGDDSGNAMDLPMLRVGEKFAELYWRQLAEYGSGLPHTTTAVLHQNHGTQAVVIQHLQALYQQSGGKLSVAQRLPEWPATILAVAGTVRTMPLRHLQVLGGTHEPFLYDYPCPRGVVRLKPGVAFNLRRYQGLIQQLGRAGWVEHIRSNKLNTPMLGQIDDLETFMFGAARSALADVAKVLAPLQDHRCFYCKEKIDQRAEVDHFIPWARYPRDTAHNFVLAHQGCNNGKRDMLAGEHHLETWLHRLQRQGAEMSGLLDGLGFVTDNTCSIRIARWAYQQGVATRSLGWVARNRVEPLTAQCLSLFVV</sequence>
<evidence type="ECO:0000313" key="2">
    <source>
        <dbReference type="EMBL" id="MFC3530906.1"/>
    </source>
</evidence>
<keyword evidence="3" id="KW-1185">Reference proteome</keyword>
<reference evidence="3" key="1">
    <citation type="journal article" date="2019" name="Int. J. Syst. Evol. Microbiol.">
        <title>The Global Catalogue of Microorganisms (GCM) 10K type strain sequencing project: providing services to taxonomists for standard genome sequencing and annotation.</title>
        <authorList>
            <consortium name="The Broad Institute Genomics Platform"/>
            <consortium name="The Broad Institute Genome Sequencing Center for Infectious Disease"/>
            <person name="Wu L."/>
            <person name="Ma J."/>
        </authorList>
    </citation>
    <scope>NUCLEOTIDE SEQUENCE [LARGE SCALE GENOMIC DNA]</scope>
    <source>
        <strain evidence="3">KCTC 42742</strain>
    </source>
</reference>
<keyword evidence="2" id="KW-0255">Endonuclease</keyword>
<proteinExistence type="predicted"/>
<gene>
    <name evidence="2" type="ORF">ACFOLG_01790</name>
</gene>
<dbReference type="Gene3D" id="1.10.30.50">
    <property type="match status" value="1"/>
</dbReference>
<accession>A0ABV7R965</accession>
<dbReference type="RefSeq" id="WP_386087764.1">
    <property type="nucleotide sequence ID" value="NZ_JBHRXN010000004.1"/>
</dbReference>
<dbReference type="GO" id="GO:0004519">
    <property type="term" value="F:endonuclease activity"/>
    <property type="evidence" value="ECO:0007669"/>
    <property type="project" value="UniProtKB-KW"/>
</dbReference>
<comment type="caution">
    <text evidence="2">The sequence shown here is derived from an EMBL/GenBank/DDBJ whole genome shotgun (WGS) entry which is preliminary data.</text>
</comment>
<dbReference type="SMART" id="SM00507">
    <property type="entry name" value="HNHc"/>
    <property type="match status" value="1"/>
</dbReference>
<dbReference type="Proteomes" id="UP001595741">
    <property type="component" value="Unassembled WGS sequence"/>
</dbReference>
<evidence type="ECO:0000259" key="1">
    <source>
        <dbReference type="SMART" id="SM00507"/>
    </source>
</evidence>
<evidence type="ECO:0000313" key="3">
    <source>
        <dbReference type="Proteomes" id="UP001595741"/>
    </source>
</evidence>
<dbReference type="Pfam" id="PF01844">
    <property type="entry name" value="HNH"/>
    <property type="match status" value="1"/>
</dbReference>
<dbReference type="EMBL" id="JBHRXN010000004">
    <property type="protein sequence ID" value="MFC3530906.1"/>
    <property type="molecule type" value="Genomic_DNA"/>
</dbReference>
<dbReference type="InterPro" id="IPR002711">
    <property type="entry name" value="HNH"/>
</dbReference>
<organism evidence="2 3">
    <name type="scientific">Vogesella facilis</name>
    <dbReference type="NCBI Taxonomy" id="1655232"/>
    <lineage>
        <taxon>Bacteria</taxon>
        <taxon>Pseudomonadati</taxon>
        <taxon>Pseudomonadota</taxon>
        <taxon>Betaproteobacteria</taxon>
        <taxon>Neisseriales</taxon>
        <taxon>Chromobacteriaceae</taxon>
        <taxon>Vogesella</taxon>
    </lineage>
</organism>
<keyword evidence="2" id="KW-0540">Nuclease</keyword>